<name>A0A4R3L9X8_9BACL</name>
<sequence length="31" mass="3750">MIEILIWAVILTVPVNKITRWMKQRANRLNK</sequence>
<evidence type="ECO:0000313" key="2">
    <source>
        <dbReference type="Proteomes" id="UP000294937"/>
    </source>
</evidence>
<keyword evidence="2" id="KW-1185">Reference proteome</keyword>
<gene>
    <name evidence="1" type="ORF">EDD58_101153</name>
</gene>
<dbReference type="EMBL" id="SMAG01000001">
    <property type="protein sequence ID" value="TCS96519.1"/>
    <property type="molecule type" value="Genomic_DNA"/>
</dbReference>
<evidence type="ECO:0000313" key="1">
    <source>
        <dbReference type="EMBL" id="TCS96519.1"/>
    </source>
</evidence>
<reference evidence="1 2" key="1">
    <citation type="submission" date="2019-03" db="EMBL/GenBank/DDBJ databases">
        <title>Genomic Encyclopedia of Type Strains, Phase IV (KMG-IV): sequencing the most valuable type-strain genomes for metagenomic binning, comparative biology and taxonomic classification.</title>
        <authorList>
            <person name="Goeker M."/>
        </authorList>
    </citation>
    <scope>NUCLEOTIDE SEQUENCE [LARGE SCALE GENOMIC DNA]</scope>
    <source>
        <strain evidence="1 2">DSM 45707</strain>
    </source>
</reference>
<comment type="caution">
    <text evidence="1">The sequence shown here is derived from an EMBL/GenBank/DDBJ whole genome shotgun (WGS) entry which is preliminary data.</text>
</comment>
<proteinExistence type="predicted"/>
<dbReference type="AlphaFoldDB" id="A0A4R3L9X8"/>
<protein>
    <submittedName>
        <fullName evidence="1">Uncharacterized protein</fullName>
    </submittedName>
</protein>
<dbReference type="Proteomes" id="UP000294937">
    <property type="component" value="Unassembled WGS sequence"/>
</dbReference>
<organism evidence="1 2">
    <name type="scientific">Hazenella coriacea</name>
    <dbReference type="NCBI Taxonomy" id="1179467"/>
    <lineage>
        <taxon>Bacteria</taxon>
        <taxon>Bacillati</taxon>
        <taxon>Bacillota</taxon>
        <taxon>Bacilli</taxon>
        <taxon>Bacillales</taxon>
        <taxon>Thermoactinomycetaceae</taxon>
        <taxon>Hazenella</taxon>
    </lineage>
</organism>
<accession>A0A4R3L9X8</accession>